<gene>
    <name evidence="1" type="primary">Acey_s0004.g1760</name>
    <name evidence="1" type="ORF">Y032_0004g1760</name>
</gene>
<sequence>MSIDILCYQMGWALSNKLGCSIVKCSTDNRYVGVSRYRARYFPISFSLNLNITLHRGNIVNSNVYQVGNLCTMNPGGALQTFFLVSLRISAHFVAFGLRMNPSNSSNAEAFRISAPIERRRKQV</sequence>
<dbReference type="InterPro" id="IPR035940">
    <property type="entry name" value="CAP_sf"/>
</dbReference>
<dbReference type="OrthoDB" id="5874910at2759"/>
<evidence type="ECO:0000313" key="1">
    <source>
        <dbReference type="EMBL" id="EYC30766.1"/>
    </source>
</evidence>
<protein>
    <submittedName>
        <fullName evidence="1">Uncharacterized protein</fullName>
    </submittedName>
</protein>
<accession>A0A016VTW6</accession>
<organism evidence="1 2">
    <name type="scientific">Ancylostoma ceylanicum</name>
    <dbReference type="NCBI Taxonomy" id="53326"/>
    <lineage>
        <taxon>Eukaryota</taxon>
        <taxon>Metazoa</taxon>
        <taxon>Ecdysozoa</taxon>
        <taxon>Nematoda</taxon>
        <taxon>Chromadorea</taxon>
        <taxon>Rhabditida</taxon>
        <taxon>Rhabditina</taxon>
        <taxon>Rhabditomorpha</taxon>
        <taxon>Strongyloidea</taxon>
        <taxon>Ancylostomatidae</taxon>
        <taxon>Ancylostomatinae</taxon>
        <taxon>Ancylostoma</taxon>
    </lineage>
</organism>
<keyword evidence="2" id="KW-1185">Reference proteome</keyword>
<name>A0A016VTW6_9BILA</name>
<evidence type="ECO:0000313" key="2">
    <source>
        <dbReference type="Proteomes" id="UP000024635"/>
    </source>
</evidence>
<dbReference type="AlphaFoldDB" id="A0A016VTW6"/>
<dbReference type="Gene3D" id="3.40.33.10">
    <property type="entry name" value="CAP"/>
    <property type="match status" value="1"/>
</dbReference>
<reference evidence="2" key="1">
    <citation type="journal article" date="2015" name="Nat. Genet.">
        <title>The genome and transcriptome of the zoonotic hookworm Ancylostoma ceylanicum identify infection-specific gene families.</title>
        <authorList>
            <person name="Schwarz E.M."/>
            <person name="Hu Y."/>
            <person name="Antoshechkin I."/>
            <person name="Miller M.M."/>
            <person name="Sternberg P.W."/>
            <person name="Aroian R.V."/>
        </authorList>
    </citation>
    <scope>NUCLEOTIDE SEQUENCE</scope>
    <source>
        <strain evidence="2">HY135</strain>
    </source>
</reference>
<proteinExistence type="predicted"/>
<dbReference type="Proteomes" id="UP000024635">
    <property type="component" value="Unassembled WGS sequence"/>
</dbReference>
<comment type="caution">
    <text evidence="1">The sequence shown here is derived from an EMBL/GenBank/DDBJ whole genome shotgun (WGS) entry which is preliminary data.</text>
</comment>
<dbReference type="EMBL" id="JARK01001340">
    <property type="protein sequence ID" value="EYC30766.1"/>
    <property type="molecule type" value="Genomic_DNA"/>
</dbReference>